<dbReference type="AlphaFoldDB" id="A0AA39UBS6"/>
<dbReference type="SUPFAM" id="SSF50249">
    <property type="entry name" value="Nucleic acid-binding proteins"/>
    <property type="match status" value="1"/>
</dbReference>
<evidence type="ECO:0000313" key="7">
    <source>
        <dbReference type="Proteomes" id="UP001166286"/>
    </source>
</evidence>
<evidence type="ECO:0000256" key="4">
    <source>
        <dbReference type="SAM" id="MobiDB-lite"/>
    </source>
</evidence>
<keyword evidence="7" id="KW-1185">Reference proteome</keyword>
<evidence type="ECO:0000256" key="3">
    <source>
        <dbReference type="ARBA" id="ARBA00022895"/>
    </source>
</evidence>
<reference evidence="6" key="1">
    <citation type="submission" date="2023-03" db="EMBL/GenBank/DDBJ databases">
        <title>Complete genome of Cladonia borealis.</title>
        <authorList>
            <person name="Park H."/>
        </authorList>
    </citation>
    <scope>NUCLEOTIDE SEQUENCE</scope>
    <source>
        <strain evidence="6">ANT050790</strain>
    </source>
</reference>
<dbReference type="InterPro" id="IPR018856">
    <property type="entry name" value="Stn1_N"/>
</dbReference>
<feature type="compositionally biased region" description="Basic and acidic residues" evidence="4">
    <location>
        <begin position="223"/>
        <end position="284"/>
    </location>
</feature>
<feature type="compositionally biased region" description="Basic residues" evidence="4">
    <location>
        <begin position="213"/>
        <end position="222"/>
    </location>
</feature>
<keyword evidence="2" id="KW-0158">Chromosome</keyword>
<accession>A0AA39UBS6</accession>
<sequence>MPKTLPVPLTFYPAYCFSLSPTYDTWARLTIAEVHALKEREGFEGQNTYFHLNHPLKWIRLVGVIVAFDEFPTRWILLLDDSSGALIEVTCGRPQPPNTTTSLNDHNIPSAGIAKPTMALEGVTSTGRPIDLSGIDVGTVVKVKGKIGSFRGEKQMHLERISVVHTTTEEAAAWAENTAFRKAILDTPWMVSEKDERGAKRKAEGLDDEKRKREERKRRKRKAEVERKVSAMERERLKVVEERRRAAAEEEKQKMEEARCLAAEDEKQRSDEAARVHAEIERRDRDKKRREHERKLREQEYSRLTRQSH</sequence>
<evidence type="ECO:0000256" key="2">
    <source>
        <dbReference type="ARBA" id="ARBA00022454"/>
    </source>
</evidence>
<keyword evidence="3" id="KW-0779">Telomere</keyword>
<evidence type="ECO:0000313" key="6">
    <source>
        <dbReference type="EMBL" id="KAK0513731.1"/>
    </source>
</evidence>
<dbReference type="CDD" id="cd03524">
    <property type="entry name" value="RPA2_OBF_family"/>
    <property type="match status" value="1"/>
</dbReference>
<feature type="compositionally biased region" description="Basic and acidic residues" evidence="4">
    <location>
        <begin position="293"/>
        <end position="303"/>
    </location>
</feature>
<comment type="caution">
    <text evidence="6">The sequence shown here is derived from an EMBL/GenBank/DDBJ whole genome shotgun (WGS) entry which is preliminary data.</text>
</comment>
<comment type="subcellular location">
    <subcellularLocation>
        <location evidence="1">Chromosome</location>
        <location evidence="1">Telomere</location>
    </subcellularLocation>
</comment>
<name>A0AA39UBS6_9LECA</name>
<dbReference type="Gene3D" id="2.40.50.140">
    <property type="entry name" value="Nucleic acid-binding proteins"/>
    <property type="match status" value="1"/>
</dbReference>
<evidence type="ECO:0000256" key="1">
    <source>
        <dbReference type="ARBA" id="ARBA00004574"/>
    </source>
</evidence>
<proteinExistence type="predicted"/>
<protein>
    <recommendedName>
        <fullName evidence="5">CST complex subunit Stn1 N-terminal domain-containing protein</fullName>
    </recommendedName>
</protein>
<dbReference type="GO" id="GO:0000781">
    <property type="term" value="C:chromosome, telomeric region"/>
    <property type="evidence" value="ECO:0007669"/>
    <property type="project" value="UniProtKB-SubCell"/>
</dbReference>
<dbReference type="Proteomes" id="UP001166286">
    <property type="component" value="Unassembled WGS sequence"/>
</dbReference>
<evidence type="ECO:0000259" key="5">
    <source>
        <dbReference type="Pfam" id="PF10451"/>
    </source>
</evidence>
<feature type="domain" description="CST complex subunit Stn1 N-terminal" evidence="5">
    <location>
        <begin position="9"/>
        <end position="93"/>
    </location>
</feature>
<dbReference type="InterPro" id="IPR012340">
    <property type="entry name" value="NA-bd_OB-fold"/>
</dbReference>
<feature type="region of interest" description="Disordered" evidence="4">
    <location>
        <begin position="193"/>
        <end position="309"/>
    </location>
</feature>
<feature type="compositionally biased region" description="Basic and acidic residues" evidence="4">
    <location>
        <begin position="193"/>
        <end position="212"/>
    </location>
</feature>
<dbReference type="Pfam" id="PF10451">
    <property type="entry name" value="Stn1"/>
    <property type="match status" value="1"/>
</dbReference>
<gene>
    <name evidence="6" type="ORF">JMJ35_003453</name>
</gene>
<dbReference type="EMBL" id="JAFEKC020000006">
    <property type="protein sequence ID" value="KAK0513731.1"/>
    <property type="molecule type" value="Genomic_DNA"/>
</dbReference>
<organism evidence="6 7">
    <name type="scientific">Cladonia borealis</name>
    <dbReference type="NCBI Taxonomy" id="184061"/>
    <lineage>
        <taxon>Eukaryota</taxon>
        <taxon>Fungi</taxon>
        <taxon>Dikarya</taxon>
        <taxon>Ascomycota</taxon>
        <taxon>Pezizomycotina</taxon>
        <taxon>Lecanoromycetes</taxon>
        <taxon>OSLEUM clade</taxon>
        <taxon>Lecanoromycetidae</taxon>
        <taxon>Lecanorales</taxon>
        <taxon>Lecanorineae</taxon>
        <taxon>Cladoniaceae</taxon>
        <taxon>Cladonia</taxon>
    </lineage>
</organism>